<proteinExistence type="predicted"/>
<name>A0A0H5CF98_CYBJN</name>
<keyword evidence="5" id="KW-1185">Reference proteome</keyword>
<accession>A0A0H5CF98</accession>
<dbReference type="OMA" id="FRSIHND"/>
<dbReference type="RefSeq" id="XP_020071251.1">
    <property type="nucleotide sequence ID" value="XM_020213630.1"/>
</dbReference>
<feature type="region of interest" description="Disordered" evidence="1">
    <location>
        <begin position="326"/>
        <end position="354"/>
    </location>
</feature>
<evidence type="ECO:0000313" key="2">
    <source>
        <dbReference type="EMBL" id="CEP23249.1"/>
    </source>
</evidence>
<evidence type="ECO:0000313" key="5">
    <source>
        <dbReference type="Proteomes" id="UP000094389"/>
    </source>
</evidence>
<accession>A0A1E4S491</accession>
<dbReference type="Proteomes" id="UP000094389">
    <property type="component" value="Unassembled WGS sequence"/>
</dbReference>
<reference evidence="3 5" key="3">
    <citation type="journal article" date="2016" name="Proc. Natl. Acad. Sci. U.S.A.">
        <title>Comparative genomics of biotechnologically important yeasts.</title>
        <authorList>
            <person name="Riley R."/>
            <person name="Haridas S."/>
            <person name="Wolfe K.H."/>
            <person name="Lopes M.R."/>
            <person name="Hittinger C.T."/>
            <person name="Goeker M."/>
            <person name="Salamov A.A."/>
            <person name="Wisecaver J.H."/>
            <person name="Long T.M."/>
            <person name="Calvey C.H."/>
            <person name="Aerts A.L."/>
            <person name="Barry K.W."/>
            <person name="Choi C."/>
            <person name="Clum A."/>
            <person name="Coughlan A.Y."/>
            <person name="Deshpande S."/>
            <person name="Douglass A.P."/>
            <person name="Hanson S.J."/>
            <person name="Klenk H.-P."/>
            <person name="LaButti K.M."/>
            <person name="Lapidus A."/>
            <person name="Lindquist E.A."/>
            <person name="Lipzen A.M."/>
            <person name="Meier-Kolthoff J.P."/>
            <person name="Ohm R.A."/>
            <person name="Otillar R.P."/>
            <person name="Pangilinan J.L."/>
            <person name="Peng Y."/>
            <person name="Rokas A."/>
            <person name="Rosa C.A."/>
            <person name="Scheuner C."/>
            <person name="Sibirny A.A."/>
            <person name="Slot J.C."/>
            <person name="Stielow J.B."/>
            <person name="Sun H."/>
            <person name="Kurtzman C.P."/>
            <person name="Blackwell M."/>
            <person name="Grigoriev I.V."/>
            <person name="Jeffries T.W."/>
        </authorList>
    </citation>
    <scope>NUCLEOTIDE SEQUENCE [LARGE SCALE GENOMIC DNA]</scope>
    <source>
        <strain evidence="5">ATCC 18201 / CBS 1600 / BCRC 20928 / JCM 3617 / NBRC 0987 / NRRL Y-1542</strain>
        <strain evidence="3">NRRL Y-1542</strain>
    </source>
</reference>
<dbReference type="AlphaFoldDB" id="A0A0H5CF98"/>
<protein>
    <submittedName>
        <fullName evidence="2">Uncharacterized protein</fullName>
    </submittedName>
</protein>
<gene>
    <name evidence="2" type="ORF">BN1211_3784</name>
    <name evidence="3" type="ORF">CYBJADRAFT_161658</name>
</gene>
<dbReference type="GeneID" id="30988026"/>
<dbReference type="EMBL" id="CDQK01000004">
    <property type="protein sequence ID" value="CEP23249.1"/>
    <property type="molecule type" value="Genomic_DNA"/>
</dbReference>
<dbReference type="OrthoDB" id="3980359at2759"/>
<evidence type="ECO:0000313" key="4">
    <source>
        <dbReference type="Proteomes" id="UP000038830"/>
    </source>
</evidence>
<reference evidence="2" key="1">
    <citation type="submission" date="2014-12" db="EMBL/GenBank/DDBJ databases">
        <authorList>
            <person name="Jaenicke S."/>
        </authorList>
    </citation>
    <scope>NUCLEOTIDE SEQUENCE [LARGE SCALE GENOMIC DNA]</scope>
    <source>
        <strain evidence="2">CBS1600</strain>
    </source>
</reference>
<sequence length="376" mass="43134">MTDRYSAIAEVEQAGSIVDLSTKSKQLRLLARNPQWLSNFDKEPLERIVALLLKSEDRVVELDLVATLANILFMNANLRNDPSPSGLLRTIPKLYAMLDLVSERRFNSELQYQNFLPIFRLYFFLTQNKVILPALQQSVLKISGKLLNFVTLSSQDSSSLNNIIMEILKILYSDVHQLEDTTGIDSYYVLSCNKFNLLYAKLTDTSNDYDQILEHFGNVLVAISTDISENYMLNKALFVRNQVKLLNKILSKPISTSLVRYLLTLELLLQIDNGESGLEKYIKDNLNFDAFRSIHNDPHLPVVLADLEHKLHSSMDLTQILENSTEYQHKAHSQPSGETRPRFEDLSEEEQDKEIQKMQDIFGKIEKNGVFNIQMN</sequence>
<evidence type="ECO:0000313" key="3">
    <source>
        <dbReference type="EMBL" id="ODV74212.1"/>
    </source>
</evidence>
<dbReference type="EMBL" id="KV453928">
    <property type="protein sequence ID" value="ODV74212.1"/>
    <property type="molecule type" value="Genomic_DNA"/>
</dbReference>
<evidence type="ECO:0000256" key="1">
    <source>
        <dbReference type="SAM" id="MobiDB-lite"/>
    </source>
</evidence>
<dbReference type="Proteomes" id="UP000038830">
    <property type="component" value="Unassembled WGS sequence"/>
</dbReference>
<organism evidence="2 4">
    <name type="scientific">Cyberlindnera jadinii (strain ATCC 18201 / CBS 1600 / BCRC 20928 / JCM 3617 / NBRC 0987 / NRRL Y-1542)</name>
    <name type="common">Torula yeast</name>
    <name type="synonym">Candida utilis</name>
    <dbReference type="NCBI Taxonomy" id="983966"/>
    <lineage>
        <taxon>Eukaryota</taxon>
        <taxon>Fungi</taxon>
        <taxon>Dikarya</taxon>
        <taxon>Ascomycota</taxon>
        <taxon>Saccharomycotina</taxon>
        <taxon>Saccharomycetes</taxon>
        <taxon>Phaffomycetales</taxon>
        <taxon>Phaffomycetaceae</taxon>
        <taxon>Cyberlindnera</taxon>
    </lineage>
</organism>
<reference evidence="4" key="2">
    <citation type="journal article" date="2015" name="J. Biotechnol.">
        <title>The structure of the Cyberlindnera jadinii genome and its relation to Candida utilis analyzed by the occurrence of single nucleotide polymorphisms.</title>
        <authorList>
            <person name="Rupp O."/>
            <person name="Brinkrolf K."/>
            <person name="Buerth C."/>
            <person name="Kunigo M."/>
            <person name="Schneider J."/>
            <person name="Jaenicke S."/>
            <person name="Goesmann A."/>
            <person name="Puehler A."/>
            <person name="Jaeger K.-E."/>
            <person name="Ernst J.F."/>
        </authorList>
    </citation>
    <scope>NUCLEOTIDE SEQUENCE [LARGE SCALE GENOMIC DNA]</scope>
    <source>
        <strain evidence="4">ATCC 18201 / CBS 1600 / BCRC 20928 / JCM 3617 / NBRC 0987 / NRRL Y-1542</strain>
    </source>
</reference>